<evidence type="ECO:0000256" key="6">
    <source>
        <dbReference type="ARBA" id="ARBA00022970"/>
    </source>
</evidence>
<accession>A0A0A8TM02</accession>
<reference evidence="10" key="1">
    <citation type="submission" date="2022-02" db="EMBL/GenBank/DDBJ databases">
        <title>Characterization of Tn125 harboring carbapenem-resistant Acinetobacter bereziniae clinical isolates.</title>
        <authorList>
            <person name="Wong N.-K."/>
            <person name="Pan Q."/>
        </authorList>
    </citation>
    <scope>NUCLEOTIDE SEQUENCE</scope>
    <source>
        <strain evidence="10">GD03393</strain>
    </source>
</reference>
<keyword evidence="3 9" id="KW-0813">Transport</keyword>
<dbReference type="InterPro" id="IPR000515">
    <property type="entry name" value="MetI-like"/>
</dbReference>
<dbReference type="PANTHER" id="PTHR30614:SF36">
    <property type="entry name" value="ABC TRANSPORTER MEMBRANE-SPANNING PERMEASE-GLUTAMINE TRANSPORT"/>
    <property type="match status" value="1"/>
</dbReference>
<keyword evidence="5 9" id="KW-0812">Transmembrane</keyword>
<feature type="transmembrane region" description="Helical" evidence="9">
    <location>
        <begin position="123"/>
        <end position="143"/>
    </location>
</feature>
<evidence type="ECO:0000313" key="11">
    <source>
        <dbReference type="Proteomes" id="UP000644140"/>
    </source>
</evidence>
<dbReference type="PROSITE" id="PS50928">
    <property type="entry name" value="ABC_TM1"/>
    <property type="match status" value="1"/>
</dbReference>
<dbReference type="RefSeq" id="WP_005033993.1">
    <property type="nucleotide sequence ID" value="NZ_BBLJ01000012.1"/>
</dbReference>
<dbReference type="PANTHER" id="PTHR30614">
    <property type="entry name" value="MEMBRANE COMPONENT OF AMINO ACID ABC TRANSPORTER"/>
    <property type="match status" value="1"/>
</dbReference>
<dbReference type="STRING" id="106648.GCA_000753985_02601"/>
<dbReference type="eggNOG" id="COG0765">
    <property type="taxonomic scope" value="Bacteria"/>
</dbReference>
<dbReference type="GO" id="GO:0022857">
    <property type="term" value="F:transmembrane transporter activity"/>
    <property type="evidence" value="ECO:0007669"/>
    <property type="project" value="InterPro"/>
</dbReference>
<keyword evidence="8 9" id="KW-0472">Membrane</keyword>
<gene>
    <name evidence="10" type="ORF">I9054_019170</name>
</gene>
<dbReference type="InterPro" id="IPR035906">
    <property type="entry name" value="MetI-like_sf"/>
</dbReference>
<dbReference type="InterPro" id="IPR010065">
    <property type="entry name" value="AA_ABC_transptr_permease_3TM"/>
</dbReference>
<protein>
    <submittedName>
        <fullName evidence="10">Amino acid ABC transporter permease</fullName>
    </submittedName>
</protein>
<dbReference type="GO" id="GO:0043190">
    <property type="term" value="C:ATP-binding cassette (ABC) transporter complex"/>
    <property type="evidence" value="ECO:0007669"/>
    <property type="project" value="InterPro"/>
</dbReference>
<evidence type="ECO:0000256" key="3">
    <source>
        <dbReference type="ARBA" id="ARBA00022448"/>
    </source>
</evidence>
<evidence type="ECO:0000256" key="1">
    <source>
        <dbReference type="ARBA" id="ARBA00004429"/>
    </source>
</evidence>
<dbReference type="EMBL" id="CP092085">
    <property type="protein sequence ID" value="UUN97428.1"/>
    <property type="molecule type" value="Genomic_DNA"/>
</dbReference>
<dbReference type="Proteomes" id="UP000644140">
    <property type="component" value="Chromosome"/>
</dbReference>
<dbReference type="Pfam" id="PF00528">
    <property type="entry name" value="BPD_transp_1"/>
    <property type="match status" value="1"/>
</dbReference>
<evidence type="ECO:0000313" key="10">
    <source>
        <dbReference type="EMBL" id="UUN97428.1"/>
    </source>
</evidence>
<feature type="transmembrane region" description="Helical" evidence="9">
    <location>
        <begin position="192"/>
        <end position="210"/>
    </location>
</feature>
<dbReference type="Gene3D" id="1.10.3720.10">
    <property type="entry name" value="MetI-like"/>
    <property type="match status" value="1"/>
</dbReference>
<evidence type="ECO:0000256" key="2">
    <source>
        <dbReference type="ARBA" id="ARBA00010072"/>
    </source>
</evidence>
<organism evidence="10 11">
    <name type="scientific">Acinetobacter bereziniae</name>
    <name type="common">Acinetobacter genomosp. 10</name>
    <dbReference type="NCBI Taxonomy" id="106648"/>
    <lineage>
        <taxon>Bacteria</taxon>
        <taxon>Pseudomonadati</taxon>
        <taxon>Pseudomonadota</taxon>
        <taxon>Gammaproteobacteria</taxon>
        <taxon>Moraxellales</taxon>
        <taxon>Moraxellaceae</taxon>
        <taxon>Acinetobacter</taxon>
    </lineage>
</organism>
<dbReference type="InterPro" id="IPR043429">
    <property type="entry name" value="ArtM/GltK/GlnP/TcyL/YhdX-like"/>
</dbReference>
<feature type="transmembrane region" description="Helical" evidence="9">
    <location>
        <begin position="57"/>
        <end position="78"/>
    </location>
</feature>
<feature type="transmembrane region" description="Helical" evidence="9">
    <location>
        <begin position="20"/>
        <end position="45"/>
    </location>
</feature>
<keyword evidence="4" id="KW-1003">Cell membrane</keyword>
<evidence type="ECO:0000256" key="7">
    <source>
        <dbReference type="ARBA" id="ARBA00022989"/>
    </source>
</evidence>
<dbReference type="NCBIfam" id="TIGR01726">
    <property type="entry name" value="HEQRo_perm_3TM"/>
    <property type="match status" value="1"/>
</dbReference>
<proteinExistence type="inferred from homology"/>
<evidence type="ECO:0000256" key="8">
    <source>
        <dbReference type="ARBA" id="ARBA00023136"/>
    </source>
</evidence>
<evidence type="ECO:0000256" key="9">
    <source>
        <dbReference type="RuleBase" id="RU363032"/>
    </source>
</evidence>
<dbReference type="CDD" id="cd06261">
    <property type="entry name" value="TM_PBP2"/>
    <property type="match status" value="1"/>
</dbReference>
<comment type="subcellular location">
    <subcellularLocation>
        <location evidence="1">Cell inner membrane</location>
        <topology evidence="1">Multi-pass membrane protein</topology>
    </subcellularLocation>
    <subcellularLocation>
        <location evidence="9">Cell membrane</location>
        <topology evidence="9">Multi-pass membrane protein</topology>
    </subcellularLocation>
</comment>
<dbReference type="GO" id="GO:0006865">
    <property type="term" value="P:amino acid transport"/>
    <property type="evidence" value="ECO:0007669"/>
    <property type="project" value="UniProtKB-KW"/>
</dbReference>
<evidence type="ECO:0000256" key="5">
    <source>
        <dbReference type="ARBA" id="ARBA00022692"/>
    </source>
</evidence>
<sequence length="223" mass="25282">MEFDYLFQTSHLVRLFEGLWVTAKIAFISVFFSAIFGTVLGVIMTSKNILIKAICRLYLEAIRIIPILVLLFVFYFGFATWFNWQWSAVLVCIVVFVLWGTAEMGDLVRAAITSIDQHQKDAAYALGLSPIQTLSFVVFPLSLKRVTPGAINLFTRMIKTSSLAVLIGVVEVIKVGQQIIENSLLVVPNASLWIYGLIFFLYFLICYPLSRLATHLEKVWESR</sequence>
<feature type="transmembrane region" description="Helical" evidence="9">
    <location>
        <begin position="84"/>
        <end position="102"/>
    </location>
</feature>
<evidence type="ECO:0000256" key="4">
    <source>
        <dbReference type="ARBA" id="ARBA00022475"/>
    </source>
</evidence>
<name>A0A0A8TM02_ACIBZ</name>
<keyword evidence="6" id="KW-0029">Amino-acid transport</keyword>
<dbReference type="AlphaFoldDB" id="A0A0A8TM02"/>
<dbReference type="SUPFAM" id="SSF161098">
    <property type="entry name" value="MetI-like"/>
    <property type="match status" value="1"/>
</dbReference>
<dbReference type="KEGG" id="aber:BSR55_02515"/>
<keyword evidence="7 9" id="KW-1133">Transmembrane helix</keyword>
<comment type="similarity">
    <text evidence="2">Belongs to the binding-protein-dependent transport system permease family. HisMQ subfamily.</text>
</comment>
<dbReference type="GeneID" id="69460884"/>